<name>A0A9P3GE99_9APHY</name>
<dbReference type="Proteomes" id="UP000703269">
    <property type="component" value="Unassembled WGS sequence"/>
</dbReference>
<comment type="caution">
    <text evidence="1">The sequence shown here is derived from an EMBL/GenBank/DDBJ whole genome shotgun (WGS) entry which is preliminary data.</text>
</comment>
<gene>
    <name evidence="1" type="ORF">PsYK624_083280</name>
</gene>
<keyword evidence="2" id="KW-1185">Reference proteome</keyword>
<dbReference type="OrthoDB" id="1600564at2759"/>
<organism evidence="1 2">
    <name type="scientific">Phanerochaete sordida</name>
    <dbReference type="NCBI Taxonomy" id="48140"/>
    <lineage>
        <taxon>Eukaryota</taxon>
        <taxon>Fungi</taxon>
        <taxon>Dikarya</taxon>
        <taxon>Basidiomycota</taxon>
        <taxon>Agaricomycotina</taxon>
        <taxon>Agaricomycetes</taxon>
        <taxon>Polyporales</taxon>
        <taxon>Phanerochaetaceae</taxon>
        <taxon>Phanerochaete</taxon>
    </lineage>
</organism>
<evidence type="ECO:0008006" key="3">
    <source>
        <dbReference type="Google" id="ProtNLM"/>
    </source>
</evidence>
<dbReference type="EMBL" id="BPQB01000025">
    <property type="protein sequence ID" value="GJE92175.1"/>
    <property type="molecule type" value="Genomic_DNA"/>
</dbReference>
<evidence type="ECO:0000313" key="1">
    <source>
        <dbReference type="EMBL" id="GJE92175.1"/>
    </source>
</evidence>
<dbReference type="Gene3D" id="3.40.50.1110">
    <property type="entry name" value="SGNH hydrolase"/>
    <property type="match status" value="1"/>
</dbReference>
<reference evidence="1 2" key="1">
    <citation type="submission" date="2021-08" db="EMBL/GenBank/DDBJ databases">
        <title>Draft Genome Sequence of Phanerochaete sordida strain YK-624.</title>
        <authorList>
            <person name="Mori T."/>
            <person name="Dohra H."/>
            <person name="Suzuki T."/>
            <person name="Kawagishi H."/>
            <person name="Hirai H."/>
        </authorList>
    </citation>
    <scope>NUCLEOTIDE SEQUENCE [LARGE SCALE GENOMIC DNA]</scope>
    <source>
        <strain evidence="1 2">YK-624</strain>
    </source>
</reference>
<sequence length="179" mass="20027">MRRKLGKDLVQYQSGARNFLFQNMIPLEKTILYSADSYPNRYWTAPRNTTEWSVMMTELTHAGNALSKALLELLTPTLPGAHIGYFDSHTFFEDMLANPNKFLNGTVAPNITGAIHACVFAVNQDTSDTGNCTTITGAAADSYFWYDELHPSEQTDRNVGKAIAAAIRRTSDQYTTWFS</sequence>
<dbReference type="AlphaFoldDB" id="A0A9P3GE99"/>
<protein>
    <recommendedName>
        <fullName evidence="3">Carbohydrate esterase family 16 protein</fullName>
    </recommendedName>
</protein>
<dbReference type="InterPro" id="IPR036514">
    <property type="entry name" value="SGNH_hydro_sf"/>
</dbReference>
<evidence type="ECO:0000313" key="2">
    <source>
        <dbReference type="Proteomes" id="UP000703269"/>
    </source>
</evidence>
<accession>A0A9P3GE99</accession>
<proteinExistence type="predicted"/>